<keyword evidence="1 3" id="KW-0853">WD repeat</keyword>
<dbReference type="PROSITE" id="PS50082">
    <property type="entry name" value="WD_REPEATS_2"/>
    <property type="match status" value="2"/>
</dbReference>
<gene>
    <name evidence="5" type="ORF">TCAL_17326</name>
</gene>
<name>A0A553P0H9_TIGCA</name>
<dbReference type="AlphaFoldDB" id="A0A553P0H9"/>
<dbReference type="Pfam" id="PF00646">
    <property type="entry name" value="F-box"/>
    <property type="match status" value="1"/>
</dbReference>
<dbReference type="InterPro" id="IPR001810">
    <property type="entry name" value="F-box_dom"/>
</dbReference>
<dbReference type="InterPro" id="IPR015943">
    <property type="entry name" value="WD40/YVTN_repeat-like_dom_sf"/>
</dbReference>
<evidence type="ECO:0000256" key="1">
    <source>
        <dbReference type="ARBA" id="ARBA00022574"/>
    </source>
</evidence>
<comment type="caution">
    <text evidence="5">The sequence shown here is derived from an EMBL/GenBank/DDBJ whole genome shotgun (WGS) entry which is preliminary data.</text>
</comment>
<sequence length="348" mass="38989">MSLPPNIVDFLFDNGNFDHILKKIFRSLDGNSLASVEATSRRWKSFIRQHIWCDATAKLELDEAWSKHIPTFSVKFHRSKLVSLACSAQYIVGGEEMSDGSIRAWDITKGLLLKTIIKDNKEIHDLKVKSKQLFFTFGFTIMVYNLSEGPDGDLTAVVKTMLVGHKGPVLSLAINQQQTMASASGDKTVILWNIKQCKVSRTLIGHKAIVRCVAINQDFCASGSFDRTCRIWSLATGSCVREIQQELSVRSITMNQYRLVTGDTGGYVFIWSLPNCVDDSKGPDKLCWRAHNAIDSDRPMKEPHRAVYGVHMENGVLITLAGQNGRIGVQDFWDNIGPDVFKLESYVI</sequence>
<dbReference type="PROSITE" id="PS50294">
    <property type="entry name" value="WD_REPEATS_REGION"/>
    <property type="match status" value="1"/>
</dbReference>
<dbReference type="InterPro" id="IPR036047">
    <property type="entry name" value="F-box-like_dom_sf"/>
</dbReference>
<dbReference type="InterPro" id="IPR019775">
    <property type="entry name" value="WD40_repeat_CS"/>
</dbReference>
<dbReference type="PANTHER" id="PTHR14604:SF4">
    <property type="entry name" value="F-BOX DOMAIN-CONTAINING PROTEIN"/>
    <property type="match status" value="1"/>
</dbReference>
<dbReference type="STRING" id="6832.A0A553P0H9"/>
<keyword evidence="2" id="KW-0677">Repeat</keyword>
<evidence type="ECO:0000256" key="2">
    <source>
        <dbReference type="ARBA" id="ARBA00022737"/>
    </source>
</evidence>
<evidence type="ECO:0000259" key="4">
    <source>
        <dbReference type="Pfam" id="PF00646"/>
    </source>
</evidence>
<reference evidence="5 6" key="1">
    <citation type="journal article" date="2018" name="Nat. Ecol. Evol.">
        <title>Genomic signatures of mitonuclear coevolution across populations of Tigriopus californicus.</title>
        <authorList>
            <person name="Barreto F.S."/>
            <person name="Watson E.T."/>
            <person name="Lima T.G."/>
            <person name="Willett C.S."/>
            <person name="Edmands S."/>
            <person name="Li W."/>
            <person name="Burton R.S."/>
        </authorList>
    </citation>
    <scope>NUCLEOTIDE SEQUENCE [LARGE SCALE GENOMIC DNA]</scope>
    <source>
        <strain evidence="5 6">San Diego</strain>
    </source>
</reference>
<protein>
    <recommendedName>
        <fullName evidence="4">F-box domain-containing protein</fullName>
    </recommendedName>
</protein>
<keyword evidence="6" id="KW-1185">Reference proteome</keyword>
<dbReference type="Pfam" id="PF00400">
    <property type="entry name" value="WD40"/>
    <property type="match status" value="2"/>
</dbReference>
<feature type="domain" description="F-box" evidence="4">
    <location>
        <begin position="18"/>
        <end position="50"/>
    </location>
</feature>
<dbReference type="InterPro" id="IPR001680">
    <property type="entry name" value="WD40_rpt"/>
</dbReference>
<organism evidence="5 6">
    <name type="scientific">Tigriopus californicus</name>
    <name type="common">Marine copepod</name>
    <dbReference type="NCBI Taxonomy" id="6832"/>
    <lineage>
        <taxon>Eukaryota</taxon>
        <taxon>Metazoa</taxon>
        <taxon>Ecdysozoa</taxon>
        <taxon>Arthropoda</taxon>
        <taxon>Crustacea</taxon>
        <taxon>Multicrustacea</taxon>
        <taxon>Hexanauplia</taxon>
        <taxon>Copepoda</taxon>
        <taxon>Harpacticoida</taxon>
        <taxon>Harpacticidae</taxon>
        <taxon>Tigriopus</taxon>
    </lineage>
</organism>
<proteinExistence type="predicted"/>
<dbReference type="SMART" id="SM00320">
    <property type="entry name" value="WD40"/>
    <property type="match status" value="3"/>
</dbReference>
<dbReference type="PROSITE" id="PS00678">
    <property type="entry name" value="WD_REPEATS_1"/>
    <property type="match status" value="1"/>
</dbReference>
<evidence type="ECO:0000313" key="6">
    <source>
        <dbReference type="Proteomes" id="UP000318571"/>
    </source>
</evidence>
<dbReference type="InterPro" id="IPR036322">
    <property type="entry name" value="WD40_repeat_dom_sf"/>
</dbReference>
<dbReference type="SUPFAM" id="SSF81383">
    <property type="entry name" value="F-box domain"/>
    <property type="match status" value="1"/>
</dbReference>
<dbReference type="EMBL" id="VCGU01000009">
    <property type="protein sequence ID" value="TRY71189.1"/>
    <property type="molecule type" value="Genomic_DNA"/>
</dbReference>
<dbReference type="PANTHER" id="PTHR14604">
    <property type="entry name" value="WD40 REPEAT PF20"/>
    <property type="match status" value="1"/>
</dbReference>
<evidence type="ECO:0000256" key="3">
    <source>
        <dbReference type="PROSITE-ProRule" id="PRU00221"/>
    </source>
</evidence>
<dbReference type="Proteomes" id="UP000318571">
    <property type="component" value="Chromosome 9"/>
</dbReference>
<dbReference type="Gene3D" id="1.20.1280.50">
    <property type="match status" value="1"/>
</dbReference>
<feature type="repeat" description="WD" evidence="3">
    <location>
        <begin position="162"/>
        <end position="202"/>
    </location>
</feature>
<dbReference type="Gene3D" id="2.130.10.10">
    <property type="entry name" value="YVTN repeat-like/Quinoprotein amine dehydrogenase"/>
    <property type="match status" value="1"/>
</dbReference>
<dbReference type="InterPro" id="IPR050995">
    <property type="entry name" value="WD-F-box_domain-protein"/>
</dbReference>
<evidence type="ECO:0000313" key="5">
    <source>
        <dbReference type="EMBL" id="TRY71189.1"/>
    </source>
</evidence>
<feature type="repeat" description="WD" evidence="3">
    <location>
        <begin position="203"/>
        <end position="242"/>
    </location>
</feature>
<dbReference type="SUPFAM" id="SSF50978">
    <property type="entry name" value="WD40 repeat-like"/>
    <property type="match status" value="1"/>
</dbReference>
<accession>A0A553P0H9</accession>